<evidence type="ECO:0000256" key="5">
    <source>
        <dbReference type="ARBA" id="ARBA00022989"/>
    </source>
</evidence>
<dbReference type="InterPro" id="IPR000515">
    <property type="entry name" value="MetI-like"/>
</dbReference>
<protein>
    <submittedName>
        <fullName evidence="9">ABC transporter permease</fullName>
    </submittedName>
</protein>
<feature type="transmembrane region" description="Helical" evidence="7">
    <location>
        <begin position="145"/>
        <end position="168"/>
    </location>
</feature>
<comment type="caution">
    <text evidence="9">The sequence shown here is derived from an EMBL/GenBank/DDBJ whole genome shotgun (WGS) entry which is preliminary data.</text>
</comment>
<keyword evidence="3" id="KW-1003">Cell membrane</keyword>
<evidence type="ECO:0000256" key="4">
    <source>
        <dbReference type="ARBA" id="ARBA00022692"/>
    </source>
</evidence>
<dbReference type="CDD" id="cd06261">
    <property type="entry name" value="TM_PBP2"/>
    <property type="match status" value="1"/>
</dbReference>
<feature type="transmembrane region" description="Helical" evidence="7">
    <location>
        <begin position="110"/>
        <end position="133"/>
    </location>
</feature>
<dbReference type="PROSITE" id="PS50928">
    <property type="entry name" value="ABC_TM1"/>
    <property type="match status" value="1"/>
</dbReference>
<feature type="transmembrane region" description="Helical" evidence="7">
    <location>
        <begin position="12"/>
        <end position="36"/>
    </location>
</feature>
<feature type="domain" description="ABC transmembrane type-1" evidence="8">
    <location>
        <begin position="106"/>
        <end position="315"/>
    </location>
</feature>
<dbReference type="Pfam" id="PF00528">
    <property type="entry name" value="BPD_transp_1"/>
    <property type="match status" value="1"/>
</dbReference>
<organism evidence="9 10">
    <name type="scientific">Trebonia kvetii</name>
    <dbReference type="NCBI Taxonomy" id="2480626"/>
    <lineage>
        <taxon>Bacteria</taxon>
        <taxon>Bacillati</taxon>
        <taxon>Actinomycetota</taxon>
        <taxon>Actinomycetes</taxon>
        <taxon>Streptosporangiales</taxon>
        <taxon>Treboniaceae</taxon>
        <taxon>Trebonia</taxon>
    </lineage>
</organism>
<evidence type="ECO:0000256" key="7">
    <source>
        <dbReference type="RuleBase" id="RU363032"/>
    </source>
</evidence>
<accession>A0A6P2BNS2</accession>
<dbReference type="Proteomes" id="UP000460272">
    <property type="component" value="Unassembled WGS sequence"/>
</dbReference>
<evidence type="ECO:0000259" key="8">
    <source>
        <dbReference type="PROSITE" id="PS50928"/>
    </source>
</evidence>
<dbReference type="Gene3D" id="1.10.3720.10">
    <property type="entry name" value="MetI-like"/>
    <property type="match status" value="1"/>
</dbReference>
<evidence type="ECO:0000313" key="9">
    <source>
        <dbReference type="EMBL" id="TVY99855.1"/>
    </source>
</evidence>
<comment type="similarity">
    <text evidence="7">Belongs to the binding-protein-dependent transport system permease family.</text>
</comment>
<comment type="subcellular location">
    <subcellularLocation>
        <location evidence="1 7">Cell membrane</location>
        <topology evidence="1 7">Multi-pass membrane protein</topology>
    </subcellularLocation>
</comment>
<dbReference type="OrthoDB" id="9778910at2"/>
<dbReference type="InterPro" id="IPR035906">
    <property type="entry name" value="MetI-like_sf"/>
</dbReference>
<dbReference type="Pfam" id="PF19300">
    <property type="entry name" value="BPD_transp_1_N"/>
    <property type="match status" value="1"/>
</dbReference>
<gene>
    <name evidence="9" type="ORF">EAS64_40125</name>
</gene>
<reference evidence="9 10" key="1">
    <citation type="submission" date="2018-11" db="EMBL/GenBank/DDBJ databases">
        <title>Trebonia kvetii gen.nov., sp.nov., a novel acidophilic actinobacterium, and proposal of the new actinobacterial family Treboniaceae fam. nov.</title>
        <authorList>
            <person name="Rapoport D."/>
            <person name="Sagova-Mareckova M."/>
            <person name="Sedlacek I."/>
            <person name="Provaznik J."/>
            <person name="Kralova S."/>
            <person name="Pavlinic D."/>
            <person name="Benes V."/>
            <person name="Kopecky J."/>
        </authorList>
    </citation>
    <scope>NUCLEOTIDE SEQUENCE [LARGE SCALE GENOMIC DNA]</scope>
    <source>
        <strain evidence="9 10">15Tr583</strain>
    </source>
</reference>
<proteinExistence type="inferred from homology"/>
<keyword evidence="10" id="KW-1185">Reference proteome</keyword>
<feature type="transmembrane region" description="Helical" evidence="7">
    <location>
        <begin position="296"/>
        <end position="319"/>
    </location>
</feature>
<keyword evidence="6 7" id="KW-0472">Membrane</keyword>
<evidence type="ECO:0000256" key="3">
    <source>
        <dbReference type="ARBA" id="ARBA00022475"/>
    </source>
</evidence>
<evidence type="ECO:0000256" key="2">
    <source>
        <dbReference type="ARBA" id="ARBA00022448"/>
    </source>
</evidence>
<keyword evidence="4 7" id="KW-0812">Transmembrane</keyword>
<dbReference type="AlphaFoldDB" id="A0A6P2BNS2"/>
<keyword evidence="2 7" id="KW-0813">Transport</keyword>
<dbReference type="InterPro" id="IPR045621">
    <property type="entry name" value="BPD_transp_1_N"/>
</dbReference>
<evidence type="ECO:0000313" key="10">
    <source>
        <dbReference type="Proteomes" id="UP000460272"/>
    </source>
</evidence>
<dbReference type="PANTHER" id="PTHR43163:SF6">
    <property type="entry name" value="DIPEPTIDE TRANSPORT SYSTEM PERMEASE PROTEIN DPPB-RELATED"/>
    <property type="match status" value="1"/>
</dbReference>
<dbReference type="PANTHER" id="PTHR43163">
    <property type="entry name" value="DIPEPTIDE TRANSPORT SYSTEM PERMEASE PROTEIN DPPB-RELATED"/>
    <property type="match status" value="1"/>
</dbReference>
<evidence type="ECO:0000256" key="6">
    <source>
        <dbReference type="ARBA" id="ARBA00023136"/>
    </source>
</evidence>
<dbReference type="GO" id="GO:0071916">
    <property type="term" value="F:dipeptide transmembrane transporter activity"/>
    <property type="evidence" value="ECO:0007669"/>
    <property type="project" value="TreeGrafter"/>
</dbReference>
<keyword evidence="5 7" id="KW-1133">Transmembrane helix</keyword>
<dbReference type="SUPFAM" id="SSF161098">
    <property type="entry name" value="MetI-like"/>
    <property type="match status" value="1"/>
</dbReference>
<sequence>MAPRRRRARAVAARIGGGLAILVPIVLISSFITYWLGALSNSNPAATILGQDSATPAAVAHLNHVLGLDKPLIVQYWDWLSRAVRGNLGTSYFTQIPVSQSIAQRLPVDLSIAITAVILAVVIGGTAGTVAGIRRGGWFDRGLTIVCSAVSTLPAFVVGIILVVIFAVTVHLLPANGYVGPAQGVGPWLEHIILPALALALQLAADVARQLRTSLVAVLDQNYITGARVRGLPYRRILLRHALRNAAGPALVTISYDFPQMLAGAVAAEAVFSLPGLGQLLLNAAESRDIPVVQGLLLVVAAFVIVVNLVVNTLLAWIYRSSEGVGM</sequence>
<feature type="transmembrane region" description="Helical" evidence="7">
    <location>
        <begin position="262"/>
        <end position="284"/>
    </location>
</feature>
<dbReference type="GO" id="GO:0005886">
    <property type="term" value="C:plasma membrane"/>
    <property type="evidence" value="ECO:0007669"/>
    <property type="project" value="UniProtKB-SubCell"/>
</dbReference>
<name>A0A6P2BNS2_9ACTN</name>
<evidence type="ECO:0000256" key="1">
    <source>
        <dbReference type="ARBA" id="ARBA00004651"/>
    </source>
</evidence>
<dbReference type="EMBL" id="RPFW01000011">
    <property type="protein sequence ID" value="TVY99855.1"/>
    <property type="molecule type" value="Genomic_DNA"/>
</dbReference>